<proteinExistence type="predicted"/>
<dbReference type="InterPro" id="IPR000644">
    <property type="entry name" value="CBS_dom"/>
</dbReference>
<evidence type="ECO:0000259" key="3">
    <source>
        <dbReference type="PROSITE" id="PS51371"/>
    </source>
</evidence>
<evidence type="ECO:0000313" key="5">
    <source>
        <dbReference type="Proteomes" id="UP000712673"/>
    </source>
</evidence>
<dbReference type="PANTHER" id="PTHR43080">
    <property type="entry name" value="CBS DOMAIN-CONTAINING PROTEIN CBSX3, MITOCHONDRIAL"/>
    <property type="match status" value="1"/>
</dbReference>
<dbReference type="PROSITE" id="PS51371">
    <property type="entry name" value="CBS"/>
    <property type="match status" value="2"/>
</dbReference>
<dbReference type="Proteomes" id="UP000712673">
    <property type="component" value="Unassembled WGS sequence"/>
</dbReference>
<reference evidence="4" key="1">
    <citation type="submission" date="2019-03" db="EMBL/GenBank/DDBJ databases">
        <title>Lake Tanganyika Metagenome-Assembled Genomes (MAGs).</title>
        <authorList>
            <person name="Tran P."/>
        </authorList>
    </citation>
    <scope>NUCLEOTIDE SEQUENCE</scope>
    <source>
        <strain evidence="4">K_DeepCast_65m_m2_066</strain>
    </source>
</reference>
<comment type="caution">
    <text evidence="4">The sequence shown here is derived from an EMBL/GenBank/DDBJ whole genome shotgun (WGS) entry which is preliminary data.</text>
</comment>
<dbReference type="PANTHER" id="PTHR43080:SF2">
    <property type="entry name" value="CBS DOMAIN-CONTAINING PROTEIN"/>
    <property type="match status" value="1"/>
</dbReference>
<gene>
    <name evidence="4" type="ORF">FJZ47_13935</name>
</gene>
<evidence type="ECO:0000256" key="2">
    <source>
        <dbReference type="PROSITE-ProRule" id="PRU00703"/>
    </source>
</evidence>
<protein>
    <submittedName>
        <fullName evidence="4">CBS domain-containing protein</fullName>
    </submittedName>
</protein>
<evidence type="ECO:0000313" key="4">
    <source>
        <dbReference type="EMBL" id="MBM3224886.1"/>
    </source>
</evidence>
<dbReference type="Gene3D" id="3.10.580.10">
    <property type="entry name" value="CBS-domain"/>
    <property type="match status" value="1"/>
</dbReference>
<organism evidence="4 5">
    <name type="scientific">Tectimicrobiota bacterium</name>
    <dbReference type="NCBI Taxonomy" id="2528274"/>
    <lineage>
        <taxon>Bacteria</taxon>
        <taxon>Pseudomonadati</taxon>
        <taxon>Nitrospinota/Tectimicrobiota group</taxon>
        <taxon>Candidatus Tectimicrobiota</taxon>
    </lineage>
</organism>
<dbReference type="InterPro" id="IPR046342">
    <property type="entry name" value="CBS_dom_sf"/>
</dbReference>
<dbReference type="AlphaFoldDB" id="A0A937W139"/>
<feature type="domain" description="CBS" evidence="3">
    <location>
        <begin position="35"/>
        <end position="93"/>
    </location>
</feature>
<evidence type="ECO:0000256" key="1">
    <source>
        <dbReference type="ARBA" id="ARBA00023122"/>
    </source>
</evidence>
<dbReference type="SMART" id="SM00116">
    <property type="entry name" value="CBS"/>
    <property type="match status" value="2"/>
</dbReference>
<feature type="domain" description="CBS" evidence="3">
    <location>
        <begin position="102"/>
        <end position="160"/>
    </location>
</feature>
<name>A0A937W139_UNCTE</name>
<dbReference type="EMBL" id="VGLS01000429">
    <property type="protein sequence ID" value="MBM3224886.1"/>
    <property type="molecule type" value="Genomic_DNA"/>
</dbReference>
<dbReference type="SUPFAM" id="SSF54631">
    <property type="entry name" value="CBS-domain pair"/>
    <property type="match status" value="1"/>
</dbReference>
<dbReference type="Pfam" id="PF00571">
    <property type="entry name" value="CBS"/>
    <property type="match status" value="2"/>
</dbReference>
<keyword evidence="1 2" id="KW-0129">CBS domain</keyword>
<dbReference type="InterPro" id="IPR051257">
    <property type="entry name" value="Diverse_CBS-Domain"/>
</dbReference>
<accession>A0A937W139</accession>
<sequence>MRTENLAEELAIAEERLREEANGVVHTFRQPLREVTTWPPAIAVHPQATVAEAMRTMIEAQVGSVLVVEDAQVVGIFTERDVLTKVATQPIDAEHTPVHTCMTQQPLTLALDDAFGYTLHAMNLGGYRHVPLVDEAGRPLALVSMRTIIDTLIAAFPQQLLNLPLSPAHERPRTVEGG</sequence>